<dbReference type="InterPro" id="IPR038488">
    <property type="entry name" value="Integrase_DNA-bd_sf"/>
</dbReference>
<dbReference type="GO" id="GO:0003677">
    <property type="term" value="F:DNA binding"/>
    <property type="evidence" value="ECO:0007669"/>
    <property type="project" value="UniProtKB-KW"/>
</dbReference>
<dbReference type="PANTHER" id="PTHR30629">
    <property type="entry name" value="PROPHAGE INTEGRASE"/>
    <property type="match status" value="1"/>
</dbReference>
<evidence type="ECO:0000259" key="5">
    <source>
        <dbReference type="Pfam" id="PF22022"/>
    </source>
</evidence>
<evidence type="ECO:0000259" key="4">
    <source>
        <dbReference type="Pfam" id="PF13356"/>
    </source>
</evidence>
<evidence type="ECO:0000256" key="1">
    <source>
        <dbReference type="ARBA" id="ARBA00008857"/>
    </source>
</evidence>
<dbReference type="InterPro" id="IPR053876">
    <property type="entry name" value="Phage_int_M"/>
</dbReference>
<gene>
    <name evidence="6" type="ORF">EWG69_07525</name>
</gene>
<dbReference type="GO" id="GO:0015074">
    <property type="term" value="P:DNA integration"/>
    <property type="evidence" value="ECO:0007669"/>
    <property type="project" value="UniProtKB-KW"/>
</dbReference>
<dbReference type="EMBL" id="AAIJKB010000005">
    <property type="protein sequence ID" value="ECE8854037.1"/>
    <property type="molecule type" value="Genomic_DNA"/>
</dbReference>
<dbReference type="InterPro" id="IPR010998">
    <property type="entry name" value="Integrase_recombinase_N"/>
</dbReference>
<dbReference type="Gene3D" id="1.10.150.130">
    <property type="match status" value="1"/>
</dbReference>
<dbReference type="AlphaFoldDB" id="A0A5I0BMJ2"/>
<dbReference type="InterPro" id="IPR050808">
    <property type="entry name" value="Phage_Integrase"/>
</dbReference>
<evidence type="ECO:0000256" key="2">
    <source>
        <dbReference type="ARBA" id="ARBA00022908"/>
    </source>
</evidence>
<name>A0A5I0BMJ2_SALET</name>
<accession>A0A5I0BMJ2</accession>
<comment type="caution">
    <text evidence="6">The sequence shown here is derived from an EMBL/GenBank/DDBJ whole genome shotgun (WGS) entry which is preliminary data.</text>
</comment>
<dbReference type="InterPro" id="IPR025166">
    <property type="entry name" value="Integrase_DNA_bind_dom"/>
</dbReference>
<comment type="similarity">
    <text evidence="1">Belongs to the 'phage' integrase family.</text>
</comment>
<dbReference type="Pfam" id="PF22022">
    <property type="entry name" value="Phage_int_M"/>
    <property type="match status" value="1"/>
</dbReference>
<organism evidence="6">
    <name type="scientific">Salmonella enterica subsp. enterica serovar Koketime</name>
    <dbReference type="NCBI Taxonomy" id="2564632"/>
    <lineage>
        <taxon>Bacteria</taxon>
        <taxon>Pseudomonadati</taxon>
        <taxon>Pseudomonadota</taxon>
        <taxon>Gammaproteobacteria</taxon>
        <taxon>Enterobacterales</taxon>
        <taxon>Enterobacteriaceae</taxon>
        <taxon>Salmonella</taxon>
    </lineage>
</organism>
<sequence>MDSGGLYILVKPGGAKHWYLRYRFGGKETRIAFGAYPVVTLAAAREKREEVRRMLAENVHPALQRVAEKVAADLSRTLQHIAIEWHKSNKACSENHVTRILGNMNNHIFPVLGKRNIAGIKRRDLTALLENME</sequence>
<reference evidence="6" key="1">
    <citation type="submission" date="2019-02" db="EMBL/GenBank/DDBJ databases">
        <authorList>
            <person name="Ashton P.M."/>
            <person name="Dallman T."/>
            <person name="Nair S."/>
            <person name="De Pinna E."/>
            <person name="Peters T."/>
            <person name="Grant K."/>
        </authorList>
    </citation>
    <scope>NUCLEOTIDE SEQUENCE</scope>
    <source>
        <strain evidence="6">446642</strain>
    </source>
</reference>
<evidence type="ECO:0000256" key="3">
    <source>
        <dbReference type="ARBA" id="ARBA00023125"/>
    </source>
</evidence>
<keyword evidence="3" id="KW-0238">DNA-binding</keyword>
<keyword evidence="2" id="KW-0229">DNA integration</keyword>
<dbReference type="Gene3D" id="3.30.160.390">
    <property type="entry name" value="Integrase, DNA-binding domain"/>
    <property type="match status" value="1"/>
</dbReference>
<dbReference type="Pfam" id="PF13356">
    <property type="entry name" value="Arm-DNA-bind_3"/>
    <property type="match status" value="1"/>
</dbReference>
<evidence type="ECO:0000313" key="6">
    <source>
        <dbReference type="EMBL" id="ECE8854037.1"/>
    </source>
</evidence>
<protein>
    <submittedName>
        <fullName evidence="6">DUF4102 domain-containing protein</fullName>
    </submittedName>
</protein>
<feature type="domain" description="Integrase DNA-binding" evidence="4">
    <location>
        <begin position="2"/>
        <end position="67"/>
    </location>
</feature>
<proteinExistence type="inferred from homology"/>
<dbReference type="PANTHER" id="PTHR30629:SF9">
    <property type="entry name" value="PROTEIN INTB-RELATED"/>
    <property type="match status" value="1"/>
</dbReference>
<feature type="domain" description="Phage integrase central" evidence="5">
    <location>
        <begin position="79"/>
        <end position="133"/>
    </location>
</feature>